<dbReference type="PANTHER" id="PTHR15140:SF37">
    <property type="entry name" value="UBIQUITIN-LIKE DOMAIN-CONTAINING PROTEIN"/>
    <property type="match status" value="1"/>
</dbReference>
<evidence type="ECO:0000313" key="1">
    <source>
        <dbReference type="EMBL" id="CAA2984954.1"/>
    </source>
</evidence>
<sequence>MCYVISIGCLYVPLSQNLAFPPNLKNLTLSGCRVSSRNMFLVGNLPNLEVLKLKEVAFEDNAWKTEGKFSQLKLLQVEASDLEIWEAEAAHFSSLQYLCLRGCSYLKCTPLELEKFRLFSISYCMDVQSLL</sequence>
<name>A0A8S0S0A1_OLEEU</name>
<dbReference type="Gramene" id="OE9A043910T1">
    <property type="protein sequence ID" value="OE9A043910C1"/>
    <property type="gene ID" value="OE9A043910"/>
</dbReference>
<dbReference type="EMBL" id="CACTIH010003783">
    <property type="protein sequence ID" value="CAA2984954.1"/>
    <property type="molecule type" value="Genomic_DNA"/>
</dbReference>
<reference evidence="1 2" key="1">
    <citation type="submission" date="2019-12" db="EMBL/GenBank/DDBJ databases">
        <authorList>
            <person name="Alioto T."/>
            <person name="Alioto T."/>
            <person name="Gomez Garrido J."/>
        </authorList>
    </citation>
    <scope>NUCLEOTIDE SEQUENCE [LARGE SCALE GENOMIC DNA]</scope>
</reference>
<dbReference type="SUPFAM" id="SSF52047">
    <property type="entry name" value="RNI-like"/>
    <property type="match status" value="1"/>
</dbReference>
<dbReference type="OrthoDB" id="912689at2759"/>
<proteinExistence type="predicted"/>
<dbReference type="Proteomes" id="UP000594638">
    <property type="component" value="Unassembled WGS sequence"/>
</dbReference>
<dbReference type="InterPro" id="IPR032675">
    <property type="entry name" value="LRR_dom_sf"/>
</dbReference>
<gene>
    <name evidence="1" type="ORF">OLEA9_A043910</name>
</gene>
<organism evidence="1 2">
    <name type="scientific">Olea europaea subsp. europaea</name>
    <dbReference type="NCBI Taxonomy" id="158383"/>
    <lineage>
        <taxon>Eukaryota</taxon>
        <taxon>Viridiplantae</taxon>
        <taxon>Streptophyta</taxon>
        <taxon>Embryophyta</taxon>
        <taxon>Tracheophyta</taxon>
        <taxon>Spermatophyta</taxon>
        <taxon>Magnoliopsida</taxon>
        <taxon>eudicotyledons</taxon>
        <taxon>Gunneridae</taxon>
        <taxon>Pentapetalae</taxon>
        <taxon>asterids</taxon>
        <taxon>lamiids</taxon>
        <taxon>Lamiales</taxon>
        <taxon>Oleaceae</taxon>
        <taxon>Oleeae</taxon>
        <taxon>Olea</taxon>
    </lineage>
</organism>
<accession>A0A8S0S0A1</accession>
<protein>
    <submittedName>
        <fullName evidence="1">Uncharacterized protein</fullName>
    </submittedName>
</protein>
<evidence type="ECO:0000313" key="2">
    <source>
        <dbReference type="Proteomes" id="UP000594638"/>
    </source>
</evidence>
<dbReference type="PANTHER" id="PTHR15140">
    <property type="entry name" value="TUBULIN-SPECIFIC CHAPERONE E"/>
    <property type="match status" value="1"/>
</dbReference>
<dbReference type="AlphaFoldDB" id="A0A8S0S0A1"/>
<dbReference type="Gene3D" id="3.80.10.10">
    <property type="entry name" value="Ribonuclease Inhibitor"/>
    <property type="match status" value="1"/>
</dbReference>
<keyword evidence="2" id="KW-1185">Reference proteome</keyword>
<comment type="caution">
    <text evidence="1">The sequence shown here is derived from an EMBL/GenBank/DDBJ whole genome shotgun (WGS) entry which is preliminary data.</text>
</comment>